<reference evidence="3 4" key="1">
    <citation type="submission" date="2017-09" db="EMBL/GenBank/DDBJ databases">
        <authorList>
            <person name="Lee N."/>
            <person name="Cho B.-K."/>
        </authorList>
    </citation>
    <scope>NUCLEOTIDE SEQUENCE [LARGE SCALE GENOMIC DNA]</scope>
    <source>
        <strain evidence="3 4">ATCC 27465</strain>
    </source>
</reference>
<evidence type="ECO:0000313" key="5">
    <source>
        <dbReference type="Proteomes" id="UP000549009"/>
    </source>
</evidence>
<dbReference type="RefSeq" id="WP_150513551.1">
    <property type="nucleotide sequence ID" value="NZ_BMSQ01000002.1"/>
</dbReference>
<organism evidence="3 4">
    <name type="scientific">Streptomyces spectabilis</name>
    <dbReference type="NCBI Taxonomy" id="68270"/>
    <lineage>
        <taxon>Bacteria</taxon>
        <taxon>Bacillati</taxon>
        <taxon>Actinomycetota</taxon>
        <taxon>Actinomycetes</taxon>
        <taxon>Kitasatosporales</taxon>
        <taxon>Streptomycetaceae</taxon>
        <taxon>Streptomyces</taxon>
    </lineage>
</organism>
<name>A0A5P2XI47_STRST</name>
<protein>
    <submittedName>
        <fullName evidence="2 3">Anti-sigma factor</fullName>
    </submittedName>
</protein>
<proteinExistence type="predicted"/>
<dbReference type="OrthoDB" id="9801227at2"/>
<reference evidence="2 5" key="2">
    <citation type="submission" date="2020-08" db="EMBL/GenBank/DDBJ databases">
        <title>Genomic Encyclopedia of Type Strains, Phase III (KMG-III): the genomes of soil and plant-associated and newly described type strains.</title>
        <authorList>
            <person name="Whitman W."/>
        </authorList>
    </citation>
    <scope>NUCLEOTIDE SEQUENCE [LARGE SCALE GENOMIC DNA]</scope>
    <source>
        <strain evidence="2 5">CECT 3146</strain>
    </source>
</reference>
<dbReference type="Proteomes" id="UP000549009">
    <property type="component" value="Unassembled WGS sequence"/>
</dbReference>
<dbReference type="KEGG" id="sspb:CP982_31520"/>
<evidence type="ECO:0000313" key="3">
    <source>
        <dbReference type="EMBL" id="QEV62690.1"/>
    </source>
</evidence>
<gene>
    <name evidence="3" type="ORF">CP982_31520</name>
    <name evidence="2" type="ORF">FHS40_004105</name>
</gene>
<dbReference type="EMBL" id="CP023690">
    <property type="protein sequence ID" value="QEV62690.1"/>
    <property type="molecule type" value="Genomic_DNA"/>
</dbReference>
<dbReference type="Pfam" id="PF12973">
    <property type="entry name" value="Cupin_7"/>
    <property type="match status" value="1"/>
</dbReference>
<dbReference type="InterPro" id="IPR011051">
    <property type="entry name" value="RmlC_Cupin_sf"/>
</dbReference>
<dbReference type="Proteomes" id="UP000326505">
    <property type="component" value="Chromosome"/>
</dbReference>
<dbReference type="AlphaFoldDB" id="A0A5P2XI47"/>
<keyword evidence="5" id="KW-1185">Reference proteome</keyword>
<dbReference type="InterPro" id="IPR014710">
    <property type="entry name" value="RmlC-like_jellyroll"/>
</dbReference>
<dbReference type="SUPFAM" id="SSF51182">
    <property type="entry name" value="RmlC-like cupins"/>
    <property type="match status" value="1"/>
</dbReference>
<accession>A0A5P2XI47</accession>
<dbReference type="EMBL" id="JACHJD010000006">
    <property type="protein sequence ID" value="MBB5105012.1"/>
    <property type="molecule type" value="Genomic_DNA"/>
</dbReference>
<feature type="domain" description="ChrR-like cupin" evidence="1">
    <location>
        <begin position="19"/>
        <end position="111"/>
    </location>
</feature>
<sequence length="115" mass="12294">MTTNSPLTGQNTPGYAWSHVRDAPVRVLFPGIRLRPLWQGENGASAQVVELDPGACWQGVDVHDPGPEEVFVVSGVFNDGERDYPAGSFLHAPAGSSHVPQTATGCTLFVFYPEG</sequence>
<evidence type="ECO:0000313" key="4">
    <source>
        <dbReference type="Proteomes" id="UP000326505"/>
    </source>
</evidence>
<evidence type="ECO:0000259" key="1">
    <source>
        <dbReference type="Pfam" id="PF12973"/>
    </source>
</evidence>
<dbReference type="Gene3D" id="2.60.120.10">
    <property type="entry name" value="Jelly Rolls"/>
    <property type="match status" value="1"/>
</dbReference>
<dbReference type="InterPro" id="IPR025979">
    <property type="entry name" value="ChrR-like_cupin_dom"/>
</dbReference>
<evidence type="ECO:0000313" key="2">
    <source>
        <dbReference type="EMBL" id="MBB5105012.1"/>
    </source>
</evidence>